<organism evidence="3 4">
    <name type="scientific">Murinocardiopsis flavida</name>
    <dbReference type="NCBI Taxonomy" id="645275"/>
    <lineage>
        <taxon>Bacteria</taxon>
        <taxon>Bacillati</taxon>
        <taxon>Actinomycetota</taxon>
        <taxon>Actinomycetes</taxon>
        <taxon>Streptosporangiales</taxon>
        <taxon>Nocardiopsidaceae</taxon>
        <taxon>Murinocardiopsis</taxon>
    </lineage>
</organism>
<feature type="compositionally biased region" description="Pro residues" evidence="1">
    <location>
        <begin position="140"/>
        <end position="151"/>
    </location>
</feature>
<evidence type="ECO:0000313" key="4">
    <source>
        <dbReference type="Proteomes" id="UP000240542"/>
    </source>
</evidence>
<gene>
    <name evidence="3" type="ORF">CLV63_101444</name>
</gene>
<dbReference type="SUPFAM" id="SSF47781">
    <property type="entry name" value="RuvA domain 2-like"/>
    <property type="match status" value="1"/>
</dbReference>
<comment type="caution">
    <text evidence="3">The sequence shown here is derived from an EMBL/GenBank/DDBJ whole genome shotgun (WGS) entry which is preliminary data.</text>
</comment>
<feature type="domain" description="Helix-hairpin-helix DNA-binding motif class 1" evidence="2">
    <location>
        <begin position="388"/>
        <end position="407"/>
    </location>
</feature>
<feature type="compositionally biased region" description="Low complexity" evidence="1">
    <location>
        <begin position="33"/>
        <end position="43"/>
    </location>
</feature>
<dbReference type="InterPro" id="IPR003583">
    <property type="entry name" value="Hlx-hairpin-Hlx_DNA-bd_motif"/>
</dbReference>
<sequence length="414" mass="41682">MSPSHRSPDPPEDGYARQRLRALTGTPVHDDAASPGSRAPAAPGRRHPGTARPGPDDADPLARPRPRTGPAGPHTAPLDHPHEHPHDDAEPAGPLPDDATDPALPAVGSLPSPPYALGAADHPGGRRARHRAAAAERGPAAPPHHPGPPADPGERPVPARAGPPPGYVEVAEDAPPPGSRLAEWFARVLPESAEQPRIGRAGLGALLGVCVIAALATGWFLLQSRPEPHAAPEPRAGSAPPPVPGASPSGPPQQRPSGKVVVHVGGDVESPGIVTLPAGSRVSDAIKAAGGLLPDADPGLLNLARPVVDGEQILVGATPSPAPGAPGAPGGAAPAPSGAPVPGAAPSPLIDLNTATLEQLDTLPGVGPVLAERILDFRTENGGFRSIEQLQDVSGIGEKRFADLRDLVSVAGAP</sequence>
<feature type="region of interest" description="Disordered" evidence="1">
    <location>
        <begin position="1"/>
        <end position="176"/>
    </location>
</feature>
<dbReference type="InterPro" id="IPR010994">
    <property type="entry name" value="RuvA_2-like"/>
</dbReference>
<keyword evidence="4" id="KW-1185">Reference proteome</keyword>
<evidence type="ECO:0000313" key="3">
    <source>
        <dbReference type="EMBL" id="PSL00965.1"/>
    </source>
</evidence>
<evidence type="ECO:0000256" key="1">
    <source>
        <dbReference type="SAM" id="MobiDB-lite"/>
    </source>
</evidence>
<dbReference type="Gene3D" id="3.10.560.10">
    <property type="entry name" value="Outer membrane lipoprotein wza domain like"/>
    <property type="match status" value="1"/>
</dbReference>
<dbReference type="Proteomes" id="UP000240542">
    <property type="component" value="Unassembled WGS sequence"/>
</dbReference>
<dbReference type="InterPro" id="IPR051675">
    <property type="entry name" value="Endo/Exo/Phosphatase_dom_1"/>
</dbReference>
<dbReference type="InterPro" id="IPR019554">
    <property type="entry name" value="Soluble_ligand-bd"/>
</dbReference>
<feature type="domain" description="Helix-hairpin-helix DNA-binding motif class 1" evidence="2">
    <location>
        <begin position="358"/>
        <end position="377"/>
    </location>
</feature>
<feature type="compositionally biased region" description="Low complexity" evidence="1">
    <location>
        <begin position="91"/>
        <end position="106"/>
    </location>
</feature>
<dbReference type="AlphaFoldDB" id="A0A2P8DUT1"/>
<dbReference type="GO" id="GO:0003677">
    <property type="term" value="F:DNA binding"/>
    <property type="evidence" value="ECO:0007669"/>
    <property type="project" value="InterPro"/>
</dbReference>
<dbReference type="GO" id="GO:0015628">
    <property type="term" value="P:protein secretion by the type II secretion system"/>
    <property type="evidence" value="ECO:0007669"/>
    <property type="project" value="TreeGrafter"/>
</dbReference>
<dbReference type="EMBL" id="PYGA01000001">
    <property type="protein sequence ID" value="PSL00965.1"/>
    <property type="molecule type" value="Genomic_DNA"/>
</dbReference>
<reference evidence="3 4" key="1">
    <citation type="submission" date="2018-03" db="EMBL/GenBank/DDBJ databases">
        <title>Genomic Encyclopedia of Archaeal and Bacterial Type Strains, Phase II (KMG-II): from individual species to whole genera.</title>
        <authorList>
            <person name="Goeker M."/>
        </authorList>
    </citation>
    <scope>NUCLEOTIDE SEQUENCE [LARGE SCALE GENOMIC DNA]</scope>
    <source>
        <strain evidence="3 4">DSM 45312</strain>
    </source>
</reference>
<feature type="compositionally biased region" description="Basic and acidic residues" evidence="1">
    <location>
        <begin position="77"/>
        <end position="89"/>
    </location>
</feature>
<dbReference type="Gene3D" id="1.10.150.320">
    <property type="entry name" value="Photosystem II 12 kDa extrinsic protein"/>
    <property type="match status" value="1"/>
</dbReference>
<dbReference type="RefSeq" id="WP_211301098.1">
    <property type="nucleotide sequence ID" value="NZ_PYGA01000001.1"/>
</dbReference>
<dbReference type="SMART" id="SM00278">
    <property type="entry name" value="HhH1"/>
    <property type="match status" value="2"/>
</dbReference>
<feature type="region of interest" description="Disordered" evidence="1">
    <location>
        <begin position="316"/>
        <end position="347"/>
    </location>
</feature>
<accession>A0A2P8DUT1</accession>
<proteinExistence type="predicted"/>
<dbReference type="PANTHER" id="PTHR21180">
    <property type="entry name" value="ENDONUCLEASE/EXONUCLEASE/PHOSPHATASE FAMILY DOMAIN-CONTAINING PROTEIN 1"/>
    <property type="match status" value="1"/>
</dbReference>
<feature type="region of interest" description="Disordered" evidence="1">
    <location>
        <begin position="227"/>
        <end position="259"/>
    </location>
</feature>
<protein>
    <submittedName>
        <fullName evidence="3">Competence protein ComEA</fullName>
    </submittedName>
</protein>
<name>A0A2P8DUT1_9ACTN</name>
<evidence type="ECO:0000259" key="2">
    <source>
        <dbReference type="SMART" id="SM00278"/>
    </source>
</evidence>
<dbReference type="Pfam" id="PF12836">
    <property type="entry name" value="HHH_3"/>
    <property type="match status" value="1"/>
</dbReference>
<dbReference type="GO" id="GO:0006281">
    <property type="term" value="P:DNA repair"/>
    <property type="evidence" value="ECO:0007669"/>
    <property type="project" value="InterPro"/>
</dbReference>
<dbReference type="PANTHER" id="PTHR21180:SF32">
    <property type="entry name" value="ENDONUCLEASE_EXONUCLEASE_PHOSPHATASE FAMILY DOMAIN-CONTAINING PROTEIN 1"/>
    <property type="match status" value="1"/>
</dbReference>
<dbReference type="GO" id="GO:0015627">
    <property type="term" value="C:type II protein secretion system complex"/>
    <property type="evidence" value="ECO:0007669"/>
    <property type="project" value="TreeGrafter"/>
</dbReference>
<feature type="compositionally biased region" description="Pro residues" evidence="1">
    <location>
        <begin position="239"/>
        <end position="254"/>
    </location>
</feature>
<dbReference type="Pfam" id="PF10531">
    <property type="entry name" value="SLBB"/>
    <property type="match status" value="1"/>
</dbReference>